<dbReference type="Pfam" id="PF13676">
    <property type="entry name" value="TIR_2"/>
    <property type="match status" value="1"/>
</dbReference>
<protein>
    <submittedName>
        <fullName evidence="2">Alpha/beta fold hydrolase</fullName>
    </submittedName>
</protein>
<feature type="domain" description="TIR" evidence="1">
    <location>
        <begin position="292"/>
        <end position="423"/>
    </location>
</feature>
<dbReference type="PRINTS" id="PR00111">
    <property type="entry name" value="ABHYDROLASE"/>
</dbReference>
<dbReference type="Pfam" id="PF00561">
    <property type="entry name" value="Abhydrolase_1"/>
    <property type="match status" value="1"/>
</dbReference>
<dbReference type="InterPro" id="IPR029058">
    <property type="entry name" value="AB_hydrolase_fold"/>
</dbReference>
<sequence length="448" mass="50000">MSDNGGDEPMPTQKFLLTRDNVRIAYSESGSGPCLVYVRGWMSHLDVLWERPGFRRFIQTLSEHYHVVRYDMRGNGLSERQGVKISLELMVSDLEDLIDHLQWNHFVLWAASFGGPTGIAYASRHPKRVEHLILDGTYARGAKIAPPMRRLLLVLALRFFPEMAFSLLSNATVPETNRSGQKTLDIGAKMVTPKTGAQLYRLAFKTDVTRMLSKIQSPTLVMHALQSRSISPRLGRELAGLIPAARFVGLDTSAQNSWEGDQVQMLKAVEEFLGVRLVDPALDPDPGAATSDRPFIFVSYSHTDSAEVLALTSHLQTTGFNMWVDTGGIKPGKNWREEIAAAVQVCHGFVLCVSEAALQSDHCLRELNFALDERRPILVVFLEPVTMPASMRMSLASRQAIYRYKLEETDFKQQLAVGLQEIMRQAGIHSGEEPGFLRGHARPDVGDK</sequence>
<dbReference type="Proteomes" id="UP000754644">
    <property type="component" value="Unassembled WGS sequence"/>
</dbReference>
<proteinExistence type="predicted"/>
<organism evidence="2 3">
    <name type="scientific">SAR86 cluster bacterium</name>
    <dbReference type="NCBI Taxonomy" id="2030880"/>
    <lineage>
        <taxon>Bacteria</taxon>
        <taxon>Pseudomonadati</taxon>
        <taxon>Pseudomonadota</taxon>
        <taxon>Gammaproteobacteria</taxon>
        <taxon>SAR86 cluster</taxon>
    </lineage>
</organism>
<dbReference type="InterPro" id="IPR050471">
    <property type="entry name" value="AB_hydrolase"/>
</dbReference>
<dbReference type="Gene3D" id="3.40.50.10140">
    <property type="entry name" value="Toll/interleukin-1 receptor homology (TIR) domain"/>
    <property type="match status" value="1"/>
</dbReference>
<dbReference type="InterPro" id="IPR000157">
    <property type="entry name" value="TIR_dom"/>
</dbReference>
<name>A0A973A8A2_9GAMM</name>
<dbReference type="InterPro" id="IPR035897">
    <property type="entry name" value="Toll_tir_struct_dom_sf"/>
</dbReference>
<dbReference type="AlphaFoldDB" id="A0A973A8A2"/>
<accession>A0A973A8A2</accession>
<dbReference type="InterPro" id="IPR000073">
    <property type="entry name" value="AB_hydrolase_1"/>
</dbReference>
<dbReference type="PANTHER" id="PTHR43433:SF5">
    <property type="entry name" value="AB HYDROLASE-1 DOMAIN-CONTAINING PROTEIN"/>
    <property type="match status" value="1"/>
</dbReference>
<keyword evidence="2" id="KW-0378">Hydrolase</keyword>
<comment type="caution">
    <text evidence="2">The sequence shown here is derived from an EMBL/GenBank/DDBJ whole genome shotgun (WGS) entry which is preliminary data.</text>
</comment>
<dbReference type="EMBL" id="JABMOJ010000146">
    <property type="protein sequence ID" value="NQV64528.1"/>
    <property type="molecule type" value="Genomic_DNA"/>
</dbReference>
<dbReference type="GO" id="GO:0007165">
    <property type="term" value="P:signal transduction"/>
    <property type="evidence" value="ECO:0007669"/>
    <property type="project" value="InterPro"/>
</dbReference>
<gene>
    <name evidence="2" type="ORF">HQ497_04095</name>
</gene>
<dbReference type="GO" id="GO:0016787">
    <property type="term" value="F:hydrolase activity"/>
    <property type="evidence" value="ECO:0007669"/>
    <property type="project" value="UniProtKB-KW"/>
</dbReference>
<dbReference type="PROSITE" id="PS50104">
    <property type="entry name" value="TIR"/>
    <property type="match status" value="1"/>
</dbReference>
<evidence type="ECO:0000313" key="2">
    <source>
        <dbReference type="EMBL" id="NQV64528.1"/>
    </source>
</evidence>
<dbReference type="SMART" id="SM00255">
    <property type="entry name" value="TIR"/>
    <property type="match status" value="1"/>
</dbReference>
<dbReference type="SUPFAM" id="SSF53474">
    <property type="entry name" value="alpha/beta-Hydrolases"/>
    <property type="match status" value="1"/>
</dbReference>
<reference evidence="2" key="1">
    <citation type="submission" date="2020-05" db="EMBL/GenBank/DDBJ databases">
        <title>Sulfur intermediates as new biogeochemical hubs in an aquatic model microbial ecosystem.</title>
        <authorList>
            <person name="Vigneron A."/>
        </authorList>
    </citation>
    <scope>NUCLEOTIDE SEQUENCE</scope>
    <source>
        <strain evidence="2">Bin.250</strain>
    </source>
</reference>
<dbReference type="SUPFAM" id="SSF52200">
    <property type="entry name" value="Toll/Interleukin receptor TIR domain"/>
    <property type="match status" value="1"/>
</dbReference>
<dbReference type="PANTHER" id="PTHR43433">
    <property type="entry name" value="HYDROLASE, ALPHA/BETA FOLD FAMILY PROTEIN"/>
    <property type="match status" value="1"/>
</dbReference>
<evidence type="ECO:0000313" key="3">
    <source>
        <dbReference type="Proteomes" id="UP000754644"/>
    </source>
</evidence>
<dbReference type="Gene3D" id="3.40.50.1820">
    <property type="entry name" value="alpha/beta hydrolase"/>
    <property type="match status" value="1"/>
</dbReference>
<evidence type="ECO:0000259" key="1">
    <source>
        <dbReference type="PROSITE" id="PS50104"/>
    </source>
</evidence>